<dbReference type="NCBIfam" id="NF002187">
    <property type="entry name" value="PRK01045.1-1"/>
    <property type="match status" value="1"/>
</dbReference>
<evidence type="ECO:0000256" key="1">
    <source>
        <dbReference type="ARBA" id="ARBA00022485"/>
    </source>
</evidence>
<name>A0A1V4STY8_9CLOT</name>
<reference evidence="6 7" key="1">
    <citation type="submission" date="2016-02" db="EMBL/GenBank/DDBJ databases">
        <title>Genome sequence of Clostridium thermobutyricum DSM 4928.</title>
        <authorList>
            <person name="Poehlein A."/>
            <person name="Daniel R."/>
        </authorList>
    </citation>
    <scope>NUCLEOTIDE SEQUENCE [LARGE SCALE GENOMIC DNA]</scope>
    <source>
        <strain evidence="6 7">DSM 4928</strain>
    </source>
</reference>
<comment type="catalytic activity">
    <reaction evidence="5">
        <text>isopentenyl diphosphate + 2 oxidized [2Fe-2S]-[ferredoxin] + H2O = (2E)-4-hydroxy-3-methylbut-2-enyl diphosphate + 2 reduced [2Fe-2S]-[ferredoxin] + 2 H(+)</text>
        <dbReference type="Rhea" id="RHEA:24488"/>
        <dbReference type="Rhea" id="RHEA-COMP:10000"/>
        <dbReference type="Rhea" id="RHEA-COMP:10001"/>
        <dbReference type="ChEBI" id="CHEBI:15377"/>
        <dbReference type="ChEBI" id="CHEBI:15378"/>
        <dbReference type="ChEBI" id="CHEBI:33737"/>
        <dbReference type="ChEBI" id="CHEBI:33738"/>
        <dbReference type="ChEBI" id="CHEBI:128753"/>
        <dbReference type="ChEBI" id="CHEBI:128769"/>
        <dbReference type="EC" id="1.17.7.4"/>
    </reaction>
</comment>
<dbReference type="NCBIfam" id="TIGR00216">
    <property type="entry name" value="ispH_lytB"/>
    <property type="match status" value="1"/>
</dbReference>
<evidence type="ECO:0000256" key="2">
    <source>
        <dbReference type="ARBA" id="ARBA00022723"/>
    </source>
</evidence>
<comment type="cofactor">
    <cofactor evidence="5">
        <name>[4Fe-4S] cluster</name>
        <dbReference type="ChEBI" id="CHEBI:49883"/>
    </cofactor>
    <text evidence="5">Binds 1 [4Fe-4S] cluster per subunit.</text>
</comment>
<evidence type="ECO:0000313" key="7">
    <source>
        <dbReference type="Proteomes" id="UP000191448"/>
    </source>
</evidence>
<proteinExistence type="inferred from homology"/>
<feature type="binding site" evidence="5">
    <location>
        <position position="265"/>
    </location>
    <ligand>
        <name>isopentenyl diphosphate</name>
        <dbReference type="ChEBI" id="CHEBI:128769"/>
    </ligand>
</feature>
<dbReference type="UniPathway" id="UPA00059">
    <property type="reaction ID" value="UER00105"/>
</dbReference>
<dbReference type="GO" id="GO:0051539">
    <property type="term" value="F:4 iron, 4 sulfur cluster binding"/>
    <property type="evidence" value="ECO:0007669"/>
    <property type="project" value="UniProtKB-UniRule"/>
</dbReference>
<feature type="binding site" evidence="5">
    <location>
        <position position="220"/>
    </location>
    <ligand>
        <name>(2E)-4-hydroxy-3-methylbut-2-enyl diphosphate</name>
        <dbReference type="ChEBI" id="CHEBI:128753"/>
    </ligand>
</feature>
<feature type="binding site" evidence="5">
    <location>
        <position position="219"/>
    </location>
    <ligand>
        <name>dimethylallyl diphosphate</name>
        <dbReference type="ChEBI" id="CHEBI:57623"/>
    </ligand>
</feature>
<feature type="binding site" evidence="5">
    <location>
        <position position="99"/>
    </location>
    <ligand>
        <name>[4Fe-4S] cluster</name>
        <dbReference type="ChEBI" id="CHEBI:49883"/>
    </ligand>
</feature>
<keyword evidence="3 5" id="KW-0408">Iron</keyword>
<keyword evidence="1 5" id="KW-0004">4Fe-4S</keyword>
<keyword evidence="2 5" id="KW-0479">Metal-binding</keyword>
<feature type="binding site" evidence="5">
    <location>
        <position position="191"/>
    </location>
    <ligand>
        <name>[4Fe-4S] cluster</name>
        <dbReference type="ChEBI" id="CHEBI:49883"/>
    </ligand>
</feature>
<comment type="pathway">
    <text evidence="5">Isoprenoid biosynthesis; isopentenyl diphosphate biosynthesis via DXP pathway; isopentenyl diphosphate from 1-deoxy-D-xylulose 5-phosphate: step 6/6.</text>
</comment>
<dbReference type="CDD" id="cd13944">
    <property type="entry name" value="lytB_ispH"/>
    <property type="match status" value="1"/>
</dbReference>
<dbReference type="AlphaFoldDB" id="A0A1V4STY8"/>
<dbReference type="UniPathway" id="UPA00056">
    <property type="reaction ID" value="UER00097"/>
</dbReference>
<dbReference type="GO" id="GO:0051745">
    <property type="term" value="F:4-hydroxy-3-methylbut-2-enyl diphosphate reductase activity"/>
    <property type="evidence" value="ECO:0007669"/>
    <property type="project" value="UniProtKB-UniRule"/>
</dbReference>
<evidence type="ECO:0000256" key="4">
    <source>
        <dbReference type="ARBA" id="ARBA00023014"/>
    </source>
</evidence>
<dbReference type="GO" id="GO:0019288">
    <property type="term" value="P:isopentenyl diphosphate biosynthetic process, methylerythritol 4-phosphate pathway"/>
    <property type="evidence" value="ECO:0007669"/>
    <property type="project" value="UniProtKB-UniRule"/>
</dbReference>
<feature type="binding site" evidence="5">
    <location>
        <position position="42"/>
    </location>
    <ligand>
        <name>isopentenyl diphosphate</name>
        <dbReference type="ChEBI" id="CHEBI:128769"/>
    </ligand>
</feature>
<feature type="binding site" evidence="5">
    <location>
        <position position="265"/>
    </location>
    <ligand>
        <name>dimethylallyl diphosphate</name>
        <dbReference type="ChEBI" id="CHEBI:57623"/>
    </ligand>
</feature>
<evidence type="ECO:0000313" key="6">
    <source>
        <dbReference type="EMBL" id="OPX46936.1"/>
    </source>
</evidence>
<comment type="similarity">
    <text evidence="5">Belongs to the IspH family.</text>
</comment>
<dbReference type="Gene3D" id="3.40.50.11270">
    <property type="match status" value="1"/>
</dbReference>
<feature type="active site" description="Proton donor" evidence="5">
    <location>
        <position position="129"/>
    </location>
</feature>
<dbReference type="EC" id="1.17.7.4" evidence="5"/>
<feature type="binding site" evidence="5">
    <location>
        <position position="221"/>
    </location>
    <ligand>
        <name>isopentenyl diphosphate</name>
        <dbReference type="ChEBI" id="CHEBI:128769"/>
    </ligand>
</feature>
<dbReference type="GO" id="GO:0050992">
    <property type="term" value="P:dimethylallyl diphosphate biosynthetic process"/>
    <property type="evidence" value="ECO:0007669"/>
    <property type="project" value="UniProtKB-UniRule"/>
</dbReference>
<feature type="binding site" evidence="5">
    <location>
        <position position="127"/>
    </location>
    <ligand>
        <name>isopentenyl diphosphate</name>
        <dbReference type="ChEBI" id="CHEBI:128769"/>
    </ligand>
</feature>
<gene>
    <name evidence="5 6" type="primary">ispH</name>
    <name evidence="6" type="ORF">CLTHE_23810</name>
</gene>
<feature type="binding site" evidence="5">
    <location>
        <position position="219"/>
    </location>
    <ligand>
        <name>isopentenyl diphosphate</name>
        <dbReference type="ChEBI" id="CHEBI:128769"/>
    </ligand>
</feature>
<feature type="binding site" evidence="5">
    <location>
        <position position="13"/>
    </location>
    <ligand>
        <name>[4Fe-4S] cluster</name>
        <dbReference type="ChEBI" id="CHEBI:49883"/>
    </ligand>
</feature>
<dbReference type="GO" id="GO:0046872">
    <property type="term" value="F:metal ion binding"/>
    <property type="evidence" value="ECO:0007669"/>
    <property type="project" value="UniProtKB-KW"/>
</dbReference>
<sequence length="283" mass="31625">MRNVILAESAGFCFGVKRAVEKSIEIQETYGKKIYTLGPLIHNNDVVNYLKENNIFSIELDDIDSLNEGDIIVIRSHGVPEETIELLNKKKLIVIDATCPFVTNIQKKVRKYSDKGYNIVILGDKNHPEVIGINGWCNNSAITTLNGEFDIEVPKKVCVVSQTTEKESNWKKTISNLSFMTKELLAFNTICSATEVRQKSVLELSKNVDAMIVIGGKNSSNTTKLYQIAKEHCENTIHVENSNDLPKNYIENANFKNIGITAGASTPDWIIEEVMAIMKNGLK</sequence>
<protein>
    <recommendedName>
        <fullName evidence="5">4-hydroxy-3-methylbut-2-enyl diphosphate reductase</fullName>
        <shortName evidence="5">HMBPP reductase</shortName>
        <ecNumber evidence="5">1.17.7.4</ecNumber>
    </recommendedName>
</protein>
<evidence type="ECO:0000256" key="5">
    <source>
        <dbReference type="HAMAP-Rule" id="MF_00191"/>
    </source>
</evidence>
<keyword evidence="5 6" id="KW-0560">Oxidoreductase</keyword>
<keyword evidence="4 5" id="KW-0411">Iron-sulfur</keyword>
<feature type="binding site" evidence="5">
    <location>
        <position position="220"/>
    </location>
    <ligand>
        <name>dimethylallyl diphosphate</name>
        <dbReference type="ChEBI" id="CHEBI:57623"/>
    </ligand>
</feature>
<dbReference type="GO" id="GO:0016114">
    <property type="term" value="P:terpenoid biosynthetic process"/>
    <property type="evidence" value="ECO:0007669"/>
    <property type="project" value="UniProtKB-UniRule"/>
</dbReference>
<feature type="binding site" evidence="5">
    <location>
        <position position="221"/>
    </location>
    <ligand>
        <name>(2E)-4-hydroxy-3-methylbut-2-enyl diphosphate</name>
        <dbReference type="ChEBI" id="CHEBI:128753"/>
    </ligand>
</feature>
<evidence type="ECO:0000256" key="3">
    <source>
        <dbReference type="ARBA" id="ARBA00023004"/>
    </source>
</evidence>
<dbReference type="InterPro" id="IPR003451">
    <property type="entry name" value="LytB/IspH"/>
</dbReference>
<dbReference type="Pfam" id="PF02401">
    <property type="entry name" value="LYTB"/>
    <property type="match status" value="1"/>
</dbReference>
<comment type="function">
    <text evidence="5">Catalyzes the conversion of 1-hydroxy-2-methyl-2-(E)-butenyl 4-diphosphate (HMBPP) into a mixture of isopentenyl diphosphate (IPP) and dimethylallyl diphosphate (DMAPP). Acts in the terminal step of the DOXP/MEP pathway for isoprenoid precursor biosynthesis.</text>
</comment>
<feature type="binding site" evidence="5">
    <location>
        <position position="42"/>
    </location>
    <ligand>
        <name>dimethylallyl diphosphate</name>
        <dbReference type="ChEBI" id="CHEBI:57623"/>
    </ligand>
</feature>
<dbReference type="EMBL" id="LTAY01000060">
    <property type="protein sequence ID" value="OPX46936.1"/>
    <property type="molecule type" value="Genomic_DNA"/>
</dbReference>
<dbReference type="PANTHER" id="PTHR30426:SF0">
    <property type="entry name" value="4-HYDROXY-3-METHYLBUT-2-ENYL DIPHOSPHATE REDUCTASE"/>
    <property type="match status" value="1"/>
</dbReference>
<feature type="binding site" evidence="5">
    <location>
        <position position="221"/>
    </location>
    <ligand>
        <name>dimethylallyl diphosphate</name>
        <dbReference type="ChEBI" id="CHEBI:57623"/>
    </ligand>
</feature>
<feature type="binding site" evidence="5">
    <location>
        <position position="42"/>
    </location>
    <ligand>
        <name>(2E)-4-hydroxy-3-methylbut-2-enyl diphosphate</name>
        <dbReference type="ChEBI" id="CHEBI:128753"/>
    </ligand>
</feature>
<feature type="binding site" evidence="5">
    <location>
        <position position="265"/>
    </location>
    <ligand>
        <name>(2E)-4-hydroxy-3-methylbut-2-enyl diphosphate</name>
        <dbReference type="ChEBI" id="CHEBI:128753"/>
    </ligand>
</feature>
<comment type="caution">
    <text evidence="6">The sequence shown here is derived from an EMBL/GenBank/DDBJ whole genome shotgun (WGS) entry which is preliminary data.</text>
</comment>
<feature type="binding site" evidence="5">
    <location>
        <position position="219"/>
    </location>
    <ligand>
        <name>(2E)-4-hydroxy-3-methylbut-2-enyl diphosphate</name>
        <dbReference type="ChEBI" id="CHEBI:128753"/>
    </ligand>
</feature>
<keyword evidence="5" id="KW-0414">Isoprene biosynthesis</keyword>
<dbReference type="Gene3D" id="3.40.1010.20">
    <property type="entry name" value="4-hydroxy-3-methylbut-2-enyl diphosphate reductase, catalytic domain"/>
    <property type="match status" value="2"/>
</dbReference>
<feature type="binding site" evidence="5">
    <location>
        <position position="77"/>
    </location>
    <ligand>
        <name>isopentenyl diphosphate</name>
        <dbReference type="ChEBI" id="CHEBI:128769"/>
    </ligand>
</feature>
<feature type="binding site" evidence="5">
    <location>
        <position position="163"/>
    </location>
    <ligand>
        <name>(2E)-4-hydroxy-3-methylbut-2-enyl diphosphate</name>
        <dbReference type="ChEBI" id="CHEBI:128753"/>
    </ligand>
</feature>
<feature type="binding site" evidence="5">
    <location>
        <position position="77"/>
    </location>
    <ligand>
        <name>dimethylallyl diphosphate</name>
        <dbReference type="ChEBI" id="CHEBI:57623"/>
    </ligand>
</feature>
<organism evidence="6 7">
    <name type="scientific">Clostridium thermobutyricum DSM 4928</name>
    <dbReference type="NCBI Taxonomy" id="1121339"/>
    <lineage>
        <taxon>Bacteria</taxon>
        <taxon>Bacillati</taxon>
        <taxon>Bacillota</taxon>
        <taxon>Clostridia</taxon>
        <taxon>Eubacteriales</taxon>
        <taxon>Clostridiaceae</taxon>
        <taxon>Clostridium</taxon>
    </lineage>
</organism>
<feature type="binding site" evidence="5">
    <location>
        <position position="127"/>
    </location>
    <ligand>
        <name>(2E)-4-hydroxy-3-methylbut-2-enyl diphosphate</name>
        <dbReference type="ChEBI" id="CHEBI:128753"/>
    </ligand>
</feature>
<dbReference type="Proteomes" id="UP000191448">
    <property type="component" value="Unassembled WGS sequence"/>
</dbReference>
<comment type="catalytic activity">
    <reaction evidence="5">
        <text>dimethylallyl diphosphate + 2 oxidized [2Fe-2S]-[ferredoxin] + H2O = (2E)-4-hydroxy-3-methylbut-2-enyl diphosphate + 2 reduced [2Fe-2S]-[ferredoxin] + 2 H(+)</text>
        <dbReference type="Rhea" id="RHEA:24825"/>
        <dbReference type="Rhea" id="RHEA-COMP:10000"/>
        <dbReference type="Rhea" id="RHEA-COMP:10001"/>
        <dbReference type="ChEBI" id="CHEBI:15377"/>
        <dbReference type="ChEBI" id="CHEBI:15378"/>
        <dbReference type="ChEBI" id="CHEBI:33737"/>
        <dbReference type="ChEBI" id="CHEBI:33738"/>
        <dbReference type="ChEBI" id="CHEBI:57623"/>
        <dbReference type="ChEBI" id="CHEBI:128753"/>
        <dbReference type="EC" id="1.17.7.4"/>
    </reaction>
</comment>
<feature type="binding site" evidence="5">
    <location>
        <position position="77"/>
    </location>
    <ligand>
        <name>(2E)-4-hydroxy-3-methylbut-2-enyl diphosphate</name>
        <dbReference type="ChEBI" id="CHEBI:128753"/>
    </ligand>
</feature>
<feature type="binding site" evidence="5">
    <location>
        <position position="127"/>
    </location>
    <ligand>
        <name>dimethylallyl diphosphate</name>
        <dbReference type="ChEBI" id="CHEBI:57623"/>
    </ligand>
</feature>
<dbReference type="NCBIfam" id="NF009024">
    <property type="entry name" value="PRK12360.1"/>
    <property type="match status" value="1"/>
</dbReference>
<feature type="binding site" evidence="5">
    <location>
        <position position="220"/>
    </location>
    <ligand>
        <name>isopentenyl diphosphate</name>
        <dbReference type="ChEBI" id="CHEBI:128769"/>
    </ligand>
</feature>
<dbReference type="HAMAP" id="MF_00191">
    <property type="entry name" value="IspH"/>
    <property type="match status" value="1"/>
</dbReference>
<accession>A0A1V4STY8</accession>
<dbReference type="PANTHER" id="PTHR30426">
    <property type="entry name" value="4-HYDROXY-3-METHYLBUT-2-ENYL DIPHOSPHATE REDUCTASE"/>
    <property type="match status" value="1"/>
</dbReference>
<comment type="pathway">
    <text evidence="5">Isoprenoid biosynthesis; dimethylallyl diphosphate biosynthesis; dimethylallyl diphosphate from (2E)-4-hydroxy-3-methylbutenyl diphosphate: step 1/1.</text>
</comment>